<dbReference type="EMBL" id="MU154620">
    <property type="protein sequence ID" value="KAF9491407.1"/>
    <property type="molecule type" value="Genomic_DNA"/>
</dbReference>
<dbReference type="Gene3D" id="3.40.50.300">
    <property type="entry name" value="P-loop containing nucleotide triphosphate hydrolases"/>
    <property type="match status" value="1"/>
</dbReference>
<feature type="region of interest" description="Disordered" evidence="1">
    <location>
        <begin position="293"/>
        <end position="330"/>
    </location>
</feature>
<feature type="region of interest" description="Disordered" evidence="1">
    <location>
        <begin position="134"/>
        <end position="279"/>
    </location>
</feature>
<dbReference type="OrthoDB" id="3270319at2759"/>
<evidence type="ECO:0000313" key="4">
    <source>
        <dbReference type="Proteomes" id="UP000807025"/>
    </source>
</evidence>
<dbReference type="InterPro" id="IPR001650">
    <property type="entry name" value="Helicase_C-like"/>
</dbReference>
<feature type="compositionally biased region" description="Basic and acidic residues" evidence="1">
    <location>
        <begin position="206"/>
        <end position="226"/>
    </location>
</feature>
<dbReference type="Pfam" id="PF00271">
    <property type="entry name" value="Helicase_C"/>
    <property type="match status" value="1"/>
</dbReference>
<evidence type="ECO:0000259" key="2">
    <source>
        <dbReference type="PROSITE" id="PS51194"/>
    </source>
</evidence>
<dbReference type="AlphaFoldDB" id="A0A9P6D521"/>
<feature type="compositionally biased region" description="Polar residues" evidence="1">
    <location>
        <begin position="173"/>
        <end position="186"/>
    </location>
</feature>
<comment type="caution">
    <text evidence="3">The sequence shown here is derived from an EMBL/GenBank/DDBJ whole genome shotgun (WGS) entry which is preliminary data.</text>
</comment>
<dbReference type="SUPFAM" id="SSF52540">
    <property type="entry name" value="P-loop containing nucleoside triphosphate hydrolases"/>
    <property type="match status" value="1"/>
</dbReference>
<sequence>MKGIGVLVLNSILTREQQNCVIEDFVNSDVQKHRVLLFLSVDAVGLNLTCVDTVIMLDIIWSQMGVEQIIRQSARLTQENAIHIYHLVSLRMTDMLMSAMAREKGEMLWTLFSKEKNDKLEQVFYSRTKKGVVPDSDLKEDDDDDSGKKKKTKPLPRACNARGLMKNVVLKSISRSETPSTLQASKTAAEEMAEEPKVADDEEDGVDRGEEKTTEKGKGKGKEKARTKATTKPKLAAKMKPNPRAKGKGKGAAEVNQEAAGPSKKPTGERAMASKADVNTPLGIVSEHVVSTARLPTEEMGSMDVDKPAGKQPPSQQPMVLMGPGNPGAG</sequence>
<feature type="domain" description="Helicase C-terminal" evidence="2">
    <location>
        <begin position="1"/>
        <end position="124"/>
    </location>
</feature>
<accession>A0A9P6D521</accession>
<proteinExistence type="predicted"/>
<feature type="compositionally biased region" description="Basic residues" evidence="1">
    <location>
        <begin position="227"/>
        <end position="249"/>
    </location>
</feature>
<name>A0A9P6D521_PLEER</name>
<reference evidence="3" key="1">
    <citation type="submission" date="2020-11" db="EMBL/GenBank/DDBJ databases">
        <authorList>
            <consortium name="DOE Joint Genome Institute"/>
            <person name="Ahrendt S."/>
            <person name="Riley R."/>
            <person name="Andreopoulos W."/>
            <person name="Labutti K."/>
            <person name="Pangilinan J."/>
            <person name="Ruiz-Duenas F.J."/>
            <person name="Barrasa J.M."/>
            <person name="Sanchez-Garcia M."/>
            <person name="Camarero S."/>
            <person name="Miyauchi S."/>
            <person name="Serrano A."/>
            <person name="Linde D."/>
            <person name="Babiker R."/>
            <person name="Drula E."/>
            <person name="Ayuso-Fernandez I."/>
            <person name="Pacheco R."/>
            <person name="Padilla G."/>
            <person name="Ferreira P."/>
            <person name="Barriuso J."/>
            <person name="Kellner H."/>
            <person name="Castanera R."/>
            <person name="Alfaro M."/>
            <person name="Ramirez L."/>
            <person name="Pisabarro A.G."/>
            <person name="Kuo A."/>
            <person name="Tritt A."/>
            <person name="Lipzen A."/>
            <person name="He G."/>
            <person name="Yan M."/>
            <person name="Ng V."/>
            <person name="Cullen D."/>
            <person name="Martin F."/>
            <person name="Rosso M.-N."/>
            <person name="Henrissat B."/>
            <person name="Hibbett D."/>
            <person name="Martinez A.T."/>
            <person name="Grigoriev I.V."/>
        </authorList>
    </citation>
    <scope>NUCLEOTIDE SEQUENCE</scope>
    <source>
        <strain evidence="3">ATCC 90797</strain>
    </source>
</reference>
<evidence type="ECO:0000313" key="3">
    <source>
        <dbReference type="EMBL" id="KAF9491407.1"/>
    </source>
</evidence>
<protein>
    <recommendedName>
        <fullName evidence="2">Helicase C-terminal domain-containing protein</fullName>
    </recommendedName>
</protein>
<dbReference type="PROSITE" id="PS51194">
    <property type="entry name" value="HELICASE_CTER"/>
    <property type="match status" value="1"/>
</dbReference>
<dbReference type="InterPro" id="IPR027417">
    <property type="entry name" value="P-loop_NTPase"/>
</dbReference>
<dbReference type="Proteomes" id="UP000807025">
    <property type="component" value="Unassembled WGS sequence"/>
</dbReference>
<keyword evidence="4" id="KW-1185">Reference proteome</keyword>
<gene>
    <name evidence="3" type="ORF">BDN71DRAFT_1510397</name>
</gene>
<evidence type="ECO:0000256" key="1">
    <source>
        <dbReference type="SAM" id="MobiDB-lite"/>
    </source>
</evidence>
<organism evidence="3 4">
    <name type="scientific">Pleurotus eryngii</name>
    <name type="common">Boletus of the steppes</name>
    <dbReference type="NCBI Taxonomy" id="5323"/>
    <lineage>
        <taxon>Eukaryota</taxon>
        <taxon>Fungi</taxon>
        <taxon>Dikarya</taxon>
        <taxon>Basidiomycota</taxon>
        <taxon>Agaricomycotina</taxon>
        <taxon>Agaricomycetes</taxon>
        <taxon>Agaricomycetidae</taxon>
        <taxon>Agaricales</taxon>
        <taxon>Pleurotineae</taxon>
        <taxon>Pleurotaceae</taxon>
        <taxon>Pleurotus</taxon>
    </lineage>
</organism>